<proteinExistence type="predicted"/>
<dbReference type="NCBIfam" id="TIGR03798">
    <property type="entry name" value="leader_Nif11"/>
    <property type="match status" value="1"/>
</dbReference>
<gene>
    <name evidence="2" type="ordered locus">PMT_0613</name>
</gene>
<dbReference type="InterPro" id="IPR012903">
    <property type="entry name" value="Nif11"/>
</dbReference>
<dbReference type="Proteomes" id="UP000001423">
    <property type="component" value="Chromosome"/>
</dbReference>
<dbReference type="EMBL" id="BX548175">
    <property type="protein sequence ID" value="CAE20788.1"/>
    <property type="molecule type" value="Genomic_DNA"/>
</dbReference>
<feature type="domain" description="Nif11" evidence="1">
    <location>
        <begin position="27"/>
        <end position="75"/>
    </location>
</feature>
<organism evidence="2 3">
    <name type="scientific">Prochlorococcus marinus (strain MIT 9313)</name>
    <dbReference type="NCBI Taxonomy" id="74547"/>
    <lineage>
        <taxon>Bacteria</taxon>
        <taxon>Bacillati</taxon>
        <taxon>Cyanobacteriota</taxon>
        <taxon>Cyanophyceae</taxon>
        <taxon>Synechococcales</taxon>
        <taxon>Prochlorococcaceae</taxon>
        <taxon>Prochlorococcus</taxon>
    </lineage>
</organism>
<keyword evidence="3" id="KW-1185">Reference proteome</keyword>
<protein>
    <recommendedName>
        <fullName evidence="1">Nif11 domain-containing protein</fullName>
    </recommendedName>
</protein>
<evidence type="ECO:0000259" key="1">
    <source>
        <dbReference type="Pfam" id="PF07862"/>
    </source>
</evidence>
<evidence type="ECO:0000313" key="2">
    <source>
        <dbReference type="EMBL" id="CAE20788.1"/>
    </source>
</evidence>
<evidence type="ECO:0000313" key="3">
    <source>
        <dbReference type="Proteomes" id="UP000001423"/>
    </source>
</evidence>
<dbReference type="HOGENOM" id="CLU_158613_0_0_3"/>
<accession>Q7V7W8</accession>
<dbReference type="eggNOG" id="ENOG5032KPJ">
    <property type="taxonomic scope" value="Bacteria"/>
</dbReference>
<dbReference type="Pfam" id="PF07862">
    <property type="entry name" value="Nif11"/>
    <property type="match status" value="1"/>
</dbReference>
<dbReference type="KEGG" id="pmt:PMT_0613"/>
<dbReference type="InterPro" id="IPR022516">
    <property type="entry name" value="CHP03798_Ocin"/>
</dbReference>
<name>Q7V7W8_PROMM</name>
<sequence length="105" mass="11989">MNNLYDSLREYFPFIVKSFLLHSLISMPEEDLKALLSKVASDPVLQQKLEAQRVDTHWFVVLAKEAGFSITVDNLKKQAQALESKDLQQADGVLNNQTADERPWL</sequence>
<dbReference type="AlphaFoldDB" id="Q7V7W8"/>
<reference evidence="2 3" key="1">
    <citation type="journal article" date="2003" name="Nature">
        <title>Genome divergence in two Prochlorococcus ecotypes reflects oceanic niche differentiation.</title>
        <authorList>
            <person name="Rocap G."/>
            <person name="Larimer F.W."/>
            <person name="Lamerdin J.E."/>
            <person name="Malfatti S."/>
            <person name="Chain P."/>
            <person name="Ahlgren N.A."/>
            <person name="Arellano A."/>
            <person name="Coleman M."/>
            <person name="Hauser L."/>
            <person name="Hess W.R."/>
            <person name="Johnson Z.I."/>
            <person name="Land M.L."/>
            <person name="Lindell D."/>
            <person name="Post A.F."/>
            <person name="Regala W."/>
            <person name="Shah M."/>
            <person name="Shaw S.L."/>
            <person name="Steglich C."/>
            <person name="Sullivan M.B."/>
            <person name="Ting C.S."/>
            <person name="Tolonen A."/>
            <person name="Webb E.A."/>
            <person name="Zinser E.R."/>
            <person name="Chisholm S.W."/>
        </authorList>
    </citation>
    <scope>NUCLEOTIDE SEQUENCE [LARGE SCALE GENOMIC DNA]</scope>
    <source>
        <strain evidence="3">MIT 9313</strain>
    </source>
</reference>